<dbReference type="EMBL" id="BNJK01000001">
    <property type="protein sequence ID" value="GHO90457.1"/>
    <property type="molecule type" value="Genomic_DNA"/>
</dbReference>
<dbReference type="Pfam" id="PF07676">
    <property type="entry name" value="PD40"/>
    <property type="match status" value="1"/>
</dbReference>
<dbReference type="Pfam" id="PF12894">
    <property type="entry name" value="ANAPC4_WD40"/>
    <property type="match status" value="1"/>
</dbReference>
<dbReference type="PROSITE" id="PS50294">
    <property type="entry name" value="WD_REPEATS_REGION"/>
    <property type="match status" value="5"/>
</dbReference>
<protein>
    <recommendedName>
        <fullName evidence="5">Anaphase-promoting complex subunit 4-like WD40 domain-containing protein</fullName>
    </recommendedName>
</protein>
<dbReference type="InterPro" id="IPR036322">
    <property type="entry name" value="WD40_repeat_dom_sf"/>
</dbReference>
<dbReference type="InterPro" id="IPR015943">
    <property type="entry name" value="WD40/YVTN_repeat-like_dom_sf"/>
</dbReference>
<gene>
    <name evidence="6" type="ORF">KSF_005050</name>
</gene>
<dbReference type="InterPro" id="IPR024977">
    <property type="entry name" value="Apc4-like_WD40_dom"/>
</dbReference>
<dbReference type="Proteomes" id="UP000597444">
    <property type="component" value="Unassembled WGS sequence"/>
</dbReference>
<organism evidence="6 7">
    <name type="scientific">Reticulibacter mediterranei</name>
    <dbReference type="NCBI Taxonomy" id="2778369"/>
    <lineage>
        <taxon>Bacteria</taxon>
        <taxon>Bacillati</taxon>
        <taxon>Chloroflexota</taxon>
        <taxon>Ktedonobacteria</taxon>
        <taxon>Ktedonobacterales</taxon>
        <taxon>Reticulibacteraceae</taxon>
        <taxon>Reticulibacter</taxon>
    </lineage>
</organism>
<evidence type="ECO:0000256" key="4">
    <source>
        <dbReference type="SAM" id="Phobius"/>
    </source>
</evidence>
<keyword evidence="7" id="KW-1185">Reference proteome</keyword>
<dbReference type="AlphaFoldDB" id="A0A8J3MY26"/>
<evidence type="ECO:0000259" key="5">
    <source>
        <dbReference type="Pfam" id="PF12894"/>
    </source>
</evidence>
<dbReference type="InterPro" id="IPR001680">
    <property type="entry name" value="WD40_rpt"/>
</dbReference>
<feature type="repeat" description="WD" evidence="3">
    <location>
        <begin position="470"/>
        <end position="502"/>
    </location>
</feature>
<dbReference type="CDD" id="cd00200">
    <property type="entry name" value="WD40"/>
    <property type="match status" value="1"/>
</dbReference>
<feature type="transmembrane region" description="Helical" evidence="4">
    <location>
        <begin position="191"/>
        <end position="211"/>
    </location>
</feature>
<dbReference type="InterPro" id="IPR020472">
    <property type="entry name" value="WD40_PAC1"/>
</dbReference>
<keyword evidence="2" id="KW-0677">Repeat</keyword>
<keyword evidence="4" id="KW-1133">Transmembrane helix</keyword>
<dbReference type="PROSITE" id="PS50082">
    <property type="entry name" value="WD_REPEATS_2"/>
    <property type="match status" value="5"/>
</dbReference>
<sequence length="549" mass="59909">MDHKQREKTIIQWRLLLGVFFVALIALGALLAFWINSTSFLEDGPWIFFPGVPLLMRSLYSAVFIGICSVGLCCCFFKIGGRCWEEARRRKQNWLTRYGVQVSATVTDQKEEESLDADAKTSYLLQLTWSDPKTGAPLSFWKKPPHHGDVFAAYPRGTTLSVQYDPADLSFSFVQWLSVPRRRALSILTQTTAGIFVGGSVALLAGDVLWWQEARKRTTHSISYRGHSDPVRTVAWSPDGKLIASGSTDGTVHIWTATDGKRLFLFKGSEESSGRDVTAVAWSPDGTRIAFSLSGLSTSLARSYGLKPSPSIVQVWNASDGRILFVYQGHTDRVNTVAWSPDGMWIASGSDDKTVQVWNASDGRRVSVSPPSSHMVDTSVETLAWSPDSQKIAIGNLDGTIQVLNAADGSLISTYNNASPSTNSDLTEKKSFLSTVAWSPDGTRIASGGDDKMVQIWNATSSDDNPIFTYIGHSGGVETVAWSPDGTRIASGSADKTIQVWNTDGQGNDIVLAYRGHTDTVDAAAWSPNGMWIASSSEDKTVQIWSPTI</sequence>
<feature type="repeat" description="WD" evidence="3">
    <location>
        <begin position="514"/>
        <end position="549"/>
    </location>
</feature>
<feature type="repeat" description="WD" evidence="3">
    <location>
        <begin position="224"/>
        <end position="265"/>
    </location>
</feature>
<accession>A0A8J3MY26</accession>
<evidence type="ECO:0000256" key="2">
    <source>
        <dbReference type="ARBA" id="ARBA00022737"/>
    </source>
</evidence>
<proteinExistence type="predicted"/>
<name>A0A8J3MY26_9CHLR</name>
<dbReference type="SMART" id="SM00320">
    <property type="entry name" value="WD40"/>
    <property type="match status" value="7"/>
</dbReference>
<evidence type="ECO:0000256" key="1">
    <source>
        <dbReference type="ARBA" id="ARBA00022574"/>
    </source>
</evidence>
<dbReference type="PRINTS" id="PR00320">
    <property type="entry name" value="GPROTEINBRPT"/>
</dbReference>
<reference evidence="6" key="1">
    <citation type="submission" date="2020-10" db="EMBL/GenBank/DDBJ databases">
        <title>Taxonomic study of unclassified bacteria belonging to the class Ktedonobacteria.</title>
        <authorList>
            <person name="Yabe S."/>
            <person name="Wang C.M."/>
            <person name="Zheng Y."/>
            <person name="Sakai Y."/>
            <person name="Cavaletti L."/>
            <person name="Monciardini P."/>
            <person name="Donadio S."/>
        </authorList>
    </citation>
    <scope>NUCLEOTIDE SEQUENCE</scope>
    <source>
        <strain evidence="6">ID150040</strain>
    </source>
</reference>
<dbReference type="PROSITE" id="PS00678">
    <property type="entry name" value="WD_REPEATS_1"/>
    <property type="match status" value="2"/>
</dbReference>
<comment type="caution">
    <text evidence="6">The sequence shown here is derived from an EMBL/GenBank/DDBJ whole genome shotgun (WGS) entry which is preliminary data.</text>
</comment>
<dbReference type="RefSeq" id="WP_220201418.1">
    <property type="nucleotide sequence ID" value="NZ_BNJK01000001.1"/>
</dbReference>
<dbReference type="Pfam" id="PF00400">
    <property type="entry name" value="WD40"/>
    <property type="match status" value="5"/>
</dbReference>
<dbReference type="PANTHER" id="PTHR19879">
    <property type="entry name" value="TRANSCRIPTION INITIATION FACTOR TFIID"/>
    <property type="match status" value="1"/>
</dbReference>
<feature type="repeat" description="WD" evidence="3">
    <location>
        <begin position="327"/>
        <end position="368"/>
    </location>
</feature>
<evidence type="ECO:0000256" key="3">
    <source>
        <dbReference type="PROSITE-ProRule" id="PRU00221"/>
    </source>
</evidence>
<feature type="domain" description="Anaphase-promoting complex subunit 4-like WD40" evidence="5">
    <location>
        <begin position="377"/>
        <end position="420"/>
    </location>
</feature>
<evidence type="ECO:0000313" key="7">
    <source>
        <dbReference type="Proteomes" id="UP000597444"/>
    </source>
</evidence>
<dbReference type="Gene3D" id="2.130.10.10">
    <property type="entry name" value="YVTN repeat-like/Quinoprotein amine dehydrogenase"/>
    <property type="match status" value="3"/>
</dbReference>
<feature type="transmembrane region" description="Helical" evidence="4">
    <location>
        <begin position="59"/>
        <end position="81"/>
    </location>
</feature>
<dbReference type="SUPFAM" id="SSF50978">
    <property type="entry name" value="WD40 repeat-like"/>
    <property type="match status" value="1"/>
</dbReference>
<evidence type="ECO:0000313" key="6">
    <source>
        <dbReference type="EMBL" id="GHO90457.1"/>
    </source>
</evidence>
<dbReference type="PANTHER" id="PTHR19879:SF9">
    <property type="entry name" value="TRANSCRIPTION INITIATION FACTOR TFIID SUBUNIT 5"/>
    <property type="match status" value="1"/>
</dbReference>
<dbReference type="InterPro" id="IPR019775">
    <property type="entry name" value="WD40_repeat_CS"/>
</dbReference>
<keyword evidence="4" id="KW-0472">Membrane</keyword>
<keyword evidence="1 3" id="KW-0853">WD repeat</keyword>
<feature type="transmembrane region" description="Helical" evidence="4">
    <location>
        <begin position="12"/>
        <end position="35"/>
    </location>
</feature>
<dbReference type="InterPro" id="IPR011659">
    <property type="entry name" value="WD40"/>
</dbReference>
<feature type="repeat" description="WD" evidence="3">
    <location>
        <begin position="426"/>
        <end position="467"/>
    </location>
</feature>
<keyword evidence="4" id="KW-0812">Transmembrane</keyword>